<dbReference type="SUPFAM" id="SSF50630">
    <property type="entry name" value="Acid proteases"/>
    <property type="match status" value="1"/>
</dbReference>
<dbReference type="CDD" id="cd00303">
    <property type="entry name" value="retropepsin_like"/>
    <property type="match status" value="1"/>
</dbReference>
<dbReference type="Proteomes" id="UP001281410">
    <property type="component" value="Unassembled WGS sequence"/>
</dbReference>
<name>A0AAE0A7V1_9ROSI</name>
<dbReference type="Gene3D" id="2.40.70.10">
    <property type="entry name" value="Acid Proteases"/>
    <property type="match status" value="1"/>
</dbReference>
<comment type="caution">
    <text evidence="1">The sequence shown here is derived from an EMBL/GenBank/DDBJ whole genome shotgun (WGS) entry which is preliminary data.</text>
</comment>
<gene>
    <name evidence="1" type="ORF">Dsin_019325</name>
</gene>
<evidence type="ECO:0000313" key="2">
    <source>
        <dbReference type="Proteomes" id="UP001281410"/>
    </source>
</evidence>
<evidence type="ECO:0000313" key="1">
    <source>
        <dbReference type="EMBL" id="KAK3205279.1"/>
    </source>
</evidence>
<sequence>MSKITFMSVYTHSRYPNSGLMWVVMEINGELLTVLLDTSSSRNLLAKAMVYRLGIQPQPYSSRIQSVNCEHIPLVGLLDSCIQISRWSGACTLLILPLDNIECILGMNFFVPNKVTLTPYLGGMLIGAGTNQCYVQVGFYGDKKWHDQF</sequence>
<protein>
    <submittedName>
        <fullName evidence="1">Uncharacterized protein</fullName>
    </submittedName>
</protein>
<keyword evidence="2" id="KW-1185">Reference proteome</keyword>
<reference evidence="1" key="1">
    <citation type="journal article" date="2023" name="Plant J.">
        <title>Genome sequences and population genomics provide insights into the demographic history, inbreeding, and mutation load of two 'living fossil' tree species of Dipteronia.</title>
        <authorList>
            <person name="Feng Y."/>
            <person name="Comes H.P."/>
            <person name="Chen J."/>
            <person name="Zhu S."/>
            <person name="Lu R."/>
            <person name="Zhang X."/>
            <person name="Li P."/>
            <person name="Qiu J."/>
            <person name="Olsen K.M."/>
            <person name="Qiu Y."/>
        </authorList>
    </citation>
    <scope>NUCLEOTIDE SEQUENCE</scope>
    <source>
        <strain evidence="1">NBL</strain>
    </source>
</reference>
<accession>A0AAE0A7V1</accession>
<dbReference type="AlphaFoldDB" id="A0AAE0A7V1"/>
<dbReference type="InterPro" id="IPR021109">
    <property type="entry name" value="Peptidase_aspartic_dom_sf"/>
</dbReference>
<proteinExistence type="predicted"/>
<dbReference type="Pfam" id="PF13975">
    <property type="entry name" value="gag-asp_proteas"/>
    <property type="match status" value="1"/>
</dbReference>
<organism evidence="1 2">
    <name type="scientific">Dipteronia sinensis</name>
    <dbReference type="NCBI Taxonomy" id="43782"/>
    <lineage>
        <taxon>Eukaryota</taxon>
        <taxon>Viridiplantae</taxon>
        <taxon>Streptophyta</taxon>
        <taxon>Embryophyta</taxon>
        <taxon>Tracheophyta</taxon>
        <taxon>Spermatophyta</taxon>
        <taxon>Magnoliopsida</taxon>
        <taxon>eudicotyledons</taxon>
        <taxon>Gunneridae</taxon>
        <taxon>Pentapetalae</taxon>
        <taxon>rosids</taxon>
        <taxon>malvids</taxon>
        <taxon>Sapindales</taxon>
        <taxon>Sapindaceae</taxon>
        <taxon>Hippocastanoideae</taxon>
        <taxon>Acereae</taxon>
        <taxon>Dipteronia</taxon>
    </lineage>
</organism>
<dbReference type="EMBL" id="JANJYJ010000006">
    <property type="protein sequence ID" value="KAK3205279.1"/>
    <property type="molecule type" value="Genomic_DNA"/>
</dbReference>